<organism evidence="4 5">
    <name type="scientific">Streptococcus equi subsp. ruminatorum CECT 5772</name>
    <dbReference type="NCBI Taxonomy" id="1051981"/>
    <lineage>
        <taxon>Bacteria</taxon>
        <taxon>Bacillati</taxon>
        <taxon>Bacillota</taxon>
        <taxon>Bacilli</taxon>
        <taxon>Lactobacillales</taxon>
        <taxon>Streptococcaceae</taxon>
        <taxon>Streptococcus</taxon>
    </lineage>
</organism>
<evidence type="ECO:0000256" key="1">
    <source>
        <dbReference type="SAM" id="MobiDB-lite"/>
    </source>
</evidence>
<dbReference type="EMBL" id="AWEX01000016">
    <property type="protein sequence ID" value="KED04994.1"/>
    <property type="molecule type" value="Genomic_DNA"/>
</dbReference>
<proteinExistence type="predicted"/>
<dbReference type="InterPro" id="IPR013552">
    <property type="entry name" value="Thioester_dom"/>
</dbReference>
<protein>
    <submittedName>
        <fullName evidence="4">Collagen-binding collagen-like cell surface-anchored protein FneC</fullName>
    </submittedName>
</protein>
<dbReference type="RefSeq" id="WP_051650521.1">
    <property type="nucleotide sequence ID" value="NZ_AWEX01000016.1"/>
</dbReference>
<dbReference type="NCBIfam" id="TIGR03934">
    <property type="entry name" value="TQXA_dom"/>
    <property type="match status" value="1"/>
</dbReference>
<name>A0A922NVN7_9STRE</name>
<feature type="compositionally biased region" description="Low complexity" evidence="1">
    <location>
        <begin position="307"/>
        <end position="332"/>
    </location>
</feature>
<dbReference type="NCBIfam" id="NF012162">
    <property type="entry name" value="surf_Nterm_1"/>
    <property type="match status" value="1"/>
</dbReference>
<dbReference type="InterPro" id="IPR023849">
    <property type="entry name" value="TQXA_dom"/>
</dbReference>
<comment type="caution">
    <text evidence="4">The sequence shown here is derived from an EMBL/GenBank/DDBJ whole genome shotgun (WGS) entry which is preliminary data.</text>
</comment>
<gene>
    <name evidence="4" type="ORF">CECT5772_02568</name>
</gene>
<reference evidence="4 5" key="1">
    <citation type="journal article" date="2014" name="Int. J. Syst. Evol. Microbiol.">
        <title>Phylogenomics and the dynamic genome evolution of the genus Streptococcus.</title>
        <authorList>
            <consortium name="The Broad Institute Genome Sequencing Platform"/>
            <person name="Richards V.P."/>
            <person name="Palmer S.R."/>
            <person name="Pavinski Bitar P.D."/>
            <person name="Qin X."/>
            <person name="Weinstock G.M."/>
            <person name="Highlander S.K."/>
            <person name="Town C.D."/>
            <person name="Burne R.A."/>
            <person name="Stanhope M.J."/>
        </authorList>
    </citation>
    <scope>NUCLEOTIDE SEQUENCE [LARGE SCALE GENOMIC DNA]</scope>
    <source>
        <strain evidence="4 5">CECT 5772</strain>
    </source>
</reference>
<evidence type="ECO:0000313" key="4">
    <source>
        <dbReference type="EMBL" id="KED04994.1"/>
    </source>
</evidence>
<feature type="compositionally biased region" description="Basic and acidic residues" evidence="1">
    <location>
        <begin position="334"/>
        <end position="344"/>
    </location>
</feature>
<dbReference type="Pfam" id="PF08341">
    <property type="entry name" value="TED"/>
    <property type="match status" value="1"/>
</dbReference>
<feature type="signal peptide" evidence="2">
    <location>
        <begin position="1"/>
        <end position="26"/>
    </location>
</feature>
<dbReference type="AlphaFoldDB" id="A0A922NVN7"/>
<feature type="region of interest" description="Disordered" evidence="1">
    <location>
        <begin position="279"/>
        <end position="397"/>
    </location>
</feature>
<feature type="chain" id="PRO_5038909802" evidence="2">
    <location>
        <begin position="27"/>
        <end position="397"/>
    </location>
</feature>
<dbReference type="PANTHER" id="PTHR24637">
    <property type="entry name" value="COLLAGEN"/>
    <property type="match status" value="1"/>
</dbReference>
<sequence>MRKTMKKMLAASTLCIIMSGSFISGSARVLAEQYYGYDDGTKDKPSLLYVSPQNNPTVKDIVYCFNKQDAYPELWERGVYPKPELVQNKLPLYTKYTGTNDLFITNASKNLRKTGIKDITDTLVSVLQYGYPHGKSNFCKTYCKDENRARQITQLAIWYFTDGIDKRALIDDYQLVEDEQKGLEYLINSGTNPTSINKHTLDIYITQTYNEKHKKFQNLLGSTLITRTTENKNNCKCTKVYIESDKDGQGVWIITYIAMDGDNVFDTKKGDQQLKKELIKHGLNGQRGPQGEGGKPGRDGLPGPAGPKGEPGARGPAGPQGPQGLPGKQGPAGKDGEKGKDGEPGARGPAGPQGPRGDKGETGERGPKGDPGRDGKDGEKGERGEQGSTGKDGEKGK</sequence>
<dbReference type="Proteomes" id="UP000028704">
    <property type="component" value="Unassembled WGS sequence"/>
</dbReference>
<evidence type="ECO:0000256" key="2">
    <source>
        <dbReference type="SAM" id="SignalP"/>
    </source>
</evidence>
<dbReference type="InterPro" id="IPR008160">
    <property type="entry name" value="Collagen"/>
</dbReference>
<keyword evidence="4" id="KW-0176">Collagen</keyword>
<dbReference type="Gene3D" id="1.10.150.480">
    <property type="match status" value="1"/>
</dbReference>
<dbReference type="Pfam" id="PF01391">
    <property type="entry name" value="Collagen"/>
    <property type="match status" value="1"/>
</dbReference>
<evidence type="ECO:0000259" key="3">
    <source>
        <dbReference type="Pfam" id="PF08341"/>
    </source>
</evidence>
<dbReference type="Gene3D" id="2.30.30.670">
    <property type="entry name" value="Thioester domain"/>
    <property type="match status" value="1"/>
</dbReference>
<feature type="compositionally biased region" description="Basic and acidic residues" evidence="1">
    <location>
        <begin position="356"/>
        <end position="397"/>
    </location>
</feature>
<feature type="compositionally biased region" description="Low complexity" evidence="1">
    <location>
        <begin position="346"/>
        <end position="355"/>
    </location>
</feature>
<feature type="domain" description="Thioester" evidence="3">
    <location>
        <begin position="61"/>
        <end position="190"/>
    </location>
</feature>
<accession>A0A922NVN7</accession>
<evidence type="ECO:0000313" key="5">
    <source>
        <dbReference type="Proteomes" id="UP000028704"/>
    </source>
</evidence>
<keyword evidence="2" id="KW-0732">Signal</keyword>